<reference evidence="2" key="1">
    <citation type="submission" date="2018-04" db="EMBL/GenBank/DDBJ databases">
        <authorList>
            <person name="Rosani U."/>
        </authorList>
    </citation>
    <scope>NUCLEOTIDE SEQUENCE</scope>
    <source>
        <strain evidence="2">Mytgal_msDDT3</strain>
    </source>
</reference>
<evidence type="ECO:0000313" key="2">
    <source>
        <dbReference type="EMBL" id="QAB05314.1"/>
    </source>
</evidence>
<proteinExistence type="evidence at transcript level"/>
<comment type="similarity">
    <text evidence="1">Belongs to the MIF family.</text>
</comment>
<accession>A0A3R5V0D1</accession>
<dbReference type="SUPFAM" id="SSF55331">
    <property type="entry name" value="Tautomerase/MIF"/>
    <property type="match status" value="1"/>
</dbReference>
<protein>
    <submittedName>
        <fullName evidence="2">Macrophage migration inhibitory factor-like protein</fullName>
    </submittedName>
</protein>
<reference evidence="2" key="2">
    <citation type="submission" date="2019-01" db="EMBL/GenBank/DDBJ databases">
        <title>A phylogenetic perspective on MIF-like protein genes in Bivalvia.</title>
        <authorList>
            <person name="Domeneghetti S."/>
            <person name="Gerdol M."/>
            <person name="Pallavicini A."/>
            <person name="Venier P."/>
        </authorList>
    </citation>
    <scope>NUCLEOTIDE SEQUENCE</scope>
    <source>
        <strain evidence="2">Mytgal_msDDT3</strain>
    </source>
</reference>
<dbReference type="InterPro" id="IPR014347">
    <property type="entry name" value="Tautomerase/MIF_sf"/>
</dbReference>
<dbReference type="SMR" id="A0A3R5V0D1"/>
<evidence type="ECO:0000256" key="1">
    <source>
        <dbReference type="ARBA" id="ARBA00005851"/>
    </source>
</evidence>
<sequence length="125" mass="14393">MPGVTVRTNIKEVDLRDDFEEKIAEKASEVLKTPLELIYISVSPGNRMLNNGRKTPMIFVDISAIFKENVYDDFNKIFIPFFASLLDLPLNRVVIKYINVCPTDFGMVREAPEFKHAEFYSSLKQ</sequence>
<name>A0A3R5V0D1_MYTGA</name>
<dbReference type="AlphaFoldDB" id="A0A3R5V0D1"/>
<dbReference type="Gene3D" id="3.30.429.10">
    <property type="entry name" value="Macrophage Migration Inhibitory Factor"/>
    <property type="match status" value="1"/>
</dbReference>
<dbReference type="Pfam" id="PF01187">
    <property type="entry name" value="MIF"/>
    <property type="match status" value="1"/>
</dbReference>
<organism evidence="2">
    <name type="scientific">Mytilus galloprovincialis</name>
    <name type="common">Mediterranean mussel</name>
    <dbReference type="NCBI Taxonomy" id="29158"/>
    <lineage>
        <taxon>Eukaryota</taxon>
        <taxon>Metazoa</taxon>
        <taxon>Spiralia</taxon>
        <taxon>Lophotrochozoa</taxon>
        <taxon>Mollusca</taxon>
        <taxon>Bivalvia</taxon>
        <taxon>Autobranchia</taxon>
        <taxon>Pteriomorphia</taxon>
        <taxon>Mytilida</taxon>
        <taxon>Mytiloidea</taxon>
        <taxon>Mytilidae</taxon>
        <taxon>Mytilinae</taxon>
        <taxon>Mytilus</taxon>
    </lineage>
</organism>
<dbReference type="InterPro" id="IPR001398">
    <property type="entry name" value="Macrophage_inhib_fac"/>
</dbReference>
<dbReference type="EMBL" id="MH190401">
    <property type="protein sequence ID" value="QAB05314.1"/>
    <property type="molecule type" value="mRNA"/>
</dbReference>